<proteinExistence type="predicted"/>
<evidence type="ECO:0000256" key="1">
    <source>
        <dbReference type="SAM" id="MobiDB-lite"/>
    </source>
</evidence>
<keyword evidence="4" id="KW-1185">Reference proteome</keyword>
<feature type="transmembrane region" description="Helical" evidence="2">
    <location>
        <begin position="31"/>
        <end position="52"/>
    </location>
</feature>
<sequence length="155" mass="15527">MVRRNRGESLLGGNADESHWLRKNRKTKNRLWIGGGILLVVIALAVGLGVGLTQNNNKPQAQPATRGAAAAGTVTRSPTTIAVGGSKGGGVPVEGLDTGASSSVAPADLGAGEGTGLGTGEGTGPRTGTRSVGHVSPTHTIRAVVRELVTPAPQL</sequence>
<protein>
    <submittedName>
        <fullName evidence="3">Uncharacterized protein</fullName>
    </submittedName>
</protein>
<gene>
    <name evidence="3" type="ORF">FA15DRAFT_666973</name>
</gene>
<dbReference type="AlphaFoldDB" id="A0A5C3L202"/>
<keyword evidence="2" id="KW-0472">Membrane</keyword>
<keyword evidence="2" id="KW-1133">Transmembrane helix</keyword>
<evidence type="ECO:0000256" key="2">
    <source>
        <dbReference type="SAM" id="Phobius"/>
    </source>
</evidence>
<accession>A0A5C3L202</accession>
<organism evidence="3 4">
    <name type="scientific">Coprinopsis marcescibilis</name>
    <name type="common">Agaric fungus</name>
    <name type="synonym">Psathyrella marcescibilis</name>
    <dbReference type="NCBI Taxonomy" id="230819"/>
    <lineage>
        <taxon>Eukaryota</taxon>
        <taxon>Fungi</taxon>
        <taxon>Dikarya</taxon>
        <taxon>Basidiomycota</taxon>
        <taxon>Agaricomycotina</taxon>
        <taxon>Agaricomycetes</taxon>
        <taxon>Agaricomycetidae</taxon>
        <taxon>Agaricales</taxon>
        <taxon>Agaricineae</taxon>
        <taxon>Psathyrellaceae</taxon>
        <taxon>Coprinopsis</taxon>
    </lineage>
</organism>
<name>A0A5C3L202_COPMA</name>
<feature type="region of interest" description="Disordered" evidence="1">
    <location>
        <begin position="79"/>
        <end position="135"/>
    </location>
</feature>
<evidence type="ECO:0000313" key="3">
    <source>
        <dbReference type="EMBL" id="TFK26837.1"/>
    </source>
</evidence>
<evidence type="ECO:0000313" key="4">
    <source>
        <dbReference type="Proteomes" id="UP000307440"/>
    </source>
</evidence>
<dbReference type="Proteomes" id="UP000307440">
    <property type="component" value="Unassembled WGS sequence"/>
</dbReference>
<reference evidence="3 4" key="1">
    <citation type="journal article" date="2019" name="Nat. Ecol. Evol.">
        <title>Megaphylogeny resolves global patterns of mushroom evolution.</title>
        <authorList>
            <person name="Varga T."/>
            <person name="Krizsan K."/>
            <person name="Foldi C."/>
            <person name="Dima B."/>
            <person name="Sanchez-Garcia M."/>
            <person name="Sanchez-Ramirez S."/>
            <person name="Szollosi G.J."/>
            <person name="Szarkandi J.G."/>
            <person name="Papp V."/>
            <person name="Albert L."/>
            <person name="Andreopoulos W."/>
            <person name="Angelini C."/>
            <person name="Antonin V."/>
            <person name="Barry K.W."/>
            <person name="Bougher N.L."/>
            <person name="Buchanan P."/>
            <person name="Buyck B."/>
            <person name="Bense V."/>
            <person name="Catcheside P."/>
            <person name="Chovatia M."/>
            <person name="Cooper J."/>
            <person name="Damon W."/>
            <person name="Desjardin D."/>
            <person name="Finy P."/>
            <person name="Geml J."/>
            <person name="Haridas S."/>
            <person name="Hughes K."/>
            <person name="Justo A."/>
            <person name="Karasinski D."/>
            <person name="Kautmanova I."/>
            <person name="Kiss B."/>
            <person name="Kocsube S."/>
            <person name="Kotiranta H."/>
            <person name="LaButti K.M."/>
            <person name="Lechner B.E."/>
            <person name="Liimatainen K."/>
            <person name="Lipzen A."/>
            <person name="Lukacs Z."/>
            <person name="Mihaltcheva S."/>
            <person name="Morgado L.N."/>
            <person name="Niskanen T."/>
            <person name="Noordeloos M.E."/>
            <person name="Ohm R.A."/>
            <person name="Ortiz-Santana B."/>
            <person name="Ovrebo C."/>
            <person name="Racz N."/>
            <person name="Riley R."/>
            <person name="Savchenko A."/>
            <person name="Shiryaev A."/>
            <person name="Soop K."/>
            <person name="Spirin V."/>
            <person name="Szebenyi C."/>
            <person name="Tomsovsky M."/>
            <person name="Tulloss R.E."/>
            <person name="Uehling J."/>
            <person name="Grigoriev I.V."/>
            <person name="Vagvolgyi C."/>
            <person name="Papp T."/>
            <person name="Martin F.M."/>
            <person name="Miettinen O."/>
            <person name="Hibbett D.S."/>
            <person name="Nagy L.G."/>
        </authorList>
    </citation>
    <scope>NUCLEOTIDE SEQUENCE [LARGE SCALE GENOMIC DNA]</scope>
    <source>
        <strain evidence="3 4">CBS 121175</strain>
    </source>
</reference>
<feature type="compositionally biased region" description="Gly residues" evidence="1">
    <location>
        <begin position="111"/>
        <end position="125"/>
    </location>
</feature>
<dbReference type="EMBL" id="ML210170">
    <property type="protein sequence ID" value="TFK26837.1"/>
    <property type="molecule type" value="Genomic_DNA"/>
</dbReference>
<keyword evidence="2" id="KW-0812">Transmembrane</keyword>